<dbReference type="SUPFAM" id="SSF47598">
    <property type="entry name" value="Ribbon-helix-helix"/>
    <property type="match status" value="1"/>
</dbReference>
<evidence type="ECO:0000256" key="2">
    <source>
        <dbReference type="ARBA" id="ARBA00022649"/>
    </source>
</evidence>
<reference evidence="3" key="1">
    <citation type="submission" date="2022-06" db="EMBL/GenBank/DDBJ databases">
        <title>Sphingomonas sp. nov. isolated from rhizosphere soil of tomato.</title>
        <authorList>
            <person name="Dong H."/>
            <person name="Gao R."/>
        </authorList>
    </citation>
    <scope>NUCLEOTIDE SEQUENCE</scope>
    <source>
        <strain evidence="3">MMSM24</strain>
    </source>
</reference>
<dbReference type="InterPro" id="IPR022789">
    <property type="entry name" value="ParD"/>
</dbReference>
<dbReference type="Proteomes" id="UP001165565">
    <property type="component" value="Unassembled WGS sequence"/>
</dbReference>
<dbReference type="EMBL" id="JANFAV010000001">
    <property type="protein sequence ID" value="MCW6533814.1"/>
    <property type="molecule type" value="Genomic_DNA"/>
</dbReference>
<keyword evidence="2" id="KW-1277">Toxin-antitoxin system</keyword>
<dbReference type="Gene3D" id="6.10.10.120">
    <property type="entry name" value="Antitoxin ParD1-like"/>
    <property type="match status" value="1"/>
</dbReference>
<gene>
    <name evidence="3" type="ORF">NEE01_03360</name>
</gene>
<sequence>MPTRNVVLTDHQQEVIETLVESGRYQNASEVLREGLRLVEQREQEDALRLEALRAATQVGLADLAARRFREVKPDAIGSFMTELGAEVSKRASSGA</sequence>
<evidence type="ECO:0000313" key="3">
    <source>
        <dbReference type="EMBL" id="MCW6533814.1"/>
    </source>
</evidence>
<name>A0AA41ZBF2_9SPHN</name>
<comment type="similarity">
    <text evidence="1">Belongs to the ParD antitoxin family.</text>
</comment>
<dbReference type="NCBIfam" id="TIGR02606">
    <property type="entry name" value="antidote_CC2985"/>
    <property type="match status" value="1"/>
</dbReference>
<dbReference type="RefSeq" id="WP_179515146.1">
    <property type="nucleotide sequence ID" value="NZ_JANFAV010000001.1"/>
</dbReference>
<evidence type="ECO:0000313" key="4">
    <source>
        <dbReference type="Proteomes" id="UP001165565"/>
    </source>
</evidence>
<keyword evidence="4" id="KW-1185">Reference proteome</keyword>
<organism evidence="3 4">
    <name type="scientific">Sphingomonas lycopersici</name>
    <dbReference type="NCBI Taxonomy" id="2951807"/>
    <lineage>
        <taxon>Bacteria</taxon>
        <taxon>Pseudomonadati</taxon>
        <taxon>Pseudomonadota</taxon>
        <taxon>Alphaproteobacteria</taxon>
        <taxon>Sphingomonadales</taxon>
        <taxon>Sphingomonadaceae</taxon>
        <taxon>Sphingomonas</taxon>
    </lineage>
</organism>
<proteinExistence type="inferred from homology"/>
<accession>A0AA41ZBF2</accession>
<protein>
    <submittedName>
        <fullName evidence="3">Type II toxin-antitoxin system ParD family antitoxin</fullName>
    </submittedName>
</protein>
<dbReference type="Pfam" id="PF03693">
    <property type="entry name" value="ParD_antitoxin"/>
    <property type="match status" value="1"/>
</dbReference>
<dbReference type="PANTHER" id="PTHR36582">
    <property type="entry name" value="ANTITOXIN PARD"/>
    <property type="match status" value="1"/>
</dbReference>
<comment type="caution">
    <text evidence="3">The sequence shown here is derived from an EMBL/GenBank/DDBJ whole genome shotgun (WGS) entry which is preliminary data.</text>
</comment>
<dbReference type="PANTHER" id="PTHR36582:SF2">
    <property type="entry name" value="ANTITOXIN PARD"/>
    <property type="match status" value="1"/>
</dbReference>
<dbReference type="GO" id="GO:0006355">
    <property type="term" value="P:regulation of DNA-templated transcription"/>
    <property type="evidence" value="ECO:0007669"/>
    <property type="project" value="InterPro"/>
</dbReference>
<dbReference type="AlphaFoldDB" id="A0AA41ZBF2"/>
<dbReference type="InterPro" id="IPR010985">
    <property type="entry name" value="Ribbon_hlx_hlx"/>
</dbReference>
<dbReference type="InterPro" id="IPR038296">
    <property type="entry name" value="ParD_sf"/>
</dbReference>
<evidence type="ECO:0000256" key="1">
    <source>
        <dbReference type="ARBA" id="ARBA00008580"/>
    </source>
</evidence>